<evidence type="ECO:0000313" key="2">
    <source>
        <dbReference type="EMBL" id="GAA5159039.1"/>
    </source>
</evidence>
<protein>
    <submittedName>
        <fullName evidence="2">DNA polymerase III subunit delta</fullName>
    </submittedName>
</protein>
<dbReference type="Gene3D" id="3.40.50.300">
    <property type="entry name" value="P-loop containing nucleotide triphosphate hydrolases"/>
    <property type="match status" value="1"/>
</dbReference>
<dbReference type="InterPro" id="IPR027417">
    <property type="entry name" value="P-loop_NTPase"/>
</dbReference>
<reference evidence="3" key="1">
    <citation type="journal article" date="2019" name="Int. J. Syst. Evol. Microbiol.">
        <title>The Global Catalogue of Microorganisms (GCM) 10K type strain sequencing project: providing services to taxonomists for standard genome sequencing and annotation.</title>
        <authorList>
            <consortium name="The Broad Institute Genomics Platform"/>
            <consortium name="The Broad Institute Genome Sequencing Center for Infectious Disease"/>
            <person name="Wu L."/>
            <person name="Ma J."/>
        </authorList>
    </citation>
    <scope>NUCLEOTIDE SEQUENCE [LARGE SCALE GENOMIC DNA]</scope>
    <source>
        <strain evidence="3">JCM 18715</strain>
    </source>
</reference>
<feature type="region of interest" description="Disordered" evidence="1">
    <location>
        <begin position="88"/>
        <end position="109"/>
    </location>
</feature>
<dbReference type="PANTHER" id="PTHR11669:SF8">
    <property type="entry name" value="DNA POLYMERASE III SUBUNIT DELTA"/>
    <property type="match status" value="1"/>
</dbReference>
<keyword evidence="3" id="KW-1185">Reference proteome</keyword>
<dbReference type="PANTHER" id="PTHR11669">
    <property type="entry name" value="REPLICATION FACTOR C / DNA POLYMERASE III GAMMA-TAU SUBUNIT"/>
    <property type="match status" value="1"/>
</dbReference>
<comment type="caution">
    <text evidence="2">The sequence shown here is derived from an EMBL/GenBank/DDBJ whole genome shotgun (WGS) entry which is preliminary data.</text>
</comment>
<dbReference type="SUPFAM" id="SSF52540">
    <property type="entry name" value="P-loop containing nucleoside triphosphate hydrolases"/>
    <property type="match status" value="1"/>
</dbReference>
<dbReference type="Pfam" id="PF13177">
    <property type="entry name" value="DNA_pol3_delta2"/>
    <property type="match status" value="1"/>
</dbReference>
<evidence type="ECO:0000313" key="3">
    <source>
        <dbReference type="Proteomes" id="UP001500547"/>
    </source>
</evidence>
<evidence type="ECO:0000256" key="1">
    <source>
        <dbReference type="SAM" id="MobiDB-lite"/>
    </source>
</evidence>
<dbReference type="InterPro" id="IPR004622">
    <property type="entry name" value="DNA_pol_HolB"/>
</dbReference>
<name>A0ABP9Q9S7_9RHOO</name>
<dbReference type="Proteomes" id="UP001500547">
    <property type="component" value="Unassembled WGS sequence"/>
</dbReference>
<dbReference type="NCBIfam" id="TIGR00678">
    <property type="entry name" value="holB"/>
    <property type="match status" value="1"/>
</dbReference>
<sequence>MSQPTDFPPWLLPLWRATIAQGARLPHALLFAGAPGSGKRLFAEQLAQALLCQRPDAEGFACGQCGSCNWFGADNHPDMLRLVPAADEAGEDEAEGEADSGKKEKRKSQQIVIDQVRGMQGLLEISGHQGGRRIVLIDPAEAMNVAAANALLKSLEEPPIDAVFLLVSHAPRRLLPTIRSRCQVRDFPVPDAGVATQWLKERGASEADAVLGFASGLPLAALDYVKGPLAEARKRFANDMLGLPKSDPLKLAASWDSWLKGKDAEKIGLNMSLLVGWLQRWLSDGARLAVGGQARFFRDFAPQLSVQVAGRLEVWTSCYNELQAYRRVAQHPLNARLFLEDVLLRVARSTR</sequence>
<dbReference type="EMBL" id="BAABLD010000002">
    <property type="protein sequence ID" value="GAA5159039.1"/>
    <property type="molecule type" value="Genomic_DNA"/>
</dbReference>
<dbReference type="RefSeq" id="WP_345531216.1">
    <property type="nucleotide sequence ID" value="NZ_BAABLD010000002.1"/>
</dbReference>
<proteinExistence type="predicted"/>
<organism evidence="2 3">
    <name type="scientific">Viridibacterium curvum</name>
    <dbReference type="NCBI Taxonomy" id="1101404"/>
    <lineage>
        <taxon>Bacteria</taxon>
        <taxon>Pseudomonadati</taxon>
        <taxon>Pseudomonadota</taxon>
        <taxon>Betaproteobacteria</taxon>
        <taxon>Rhodocyclales</taxon>
        <taxon>Rhodocyclaceae</taxon>
        <taxon>Viridibacterium</taxon>
    </lineage>
</organism>
<dbReference type="InterPro" id="IPR050238">
    <property type="entry name" value="DNA_Rep/Repair_Clamp_Loader"/>
</dbReference>
<feature type="compositionally biased region" description="Acidic residues" evidence="1">
    <location>
        <begin position="88"/>
        <end position="98"/>
    </location>
</feature>
<accession>A0ABP9Q9S7</accession>
<gene>
    <name evidence="2" type="ORF">GCM10025770_04670</name>
</gene>